<feature type="transmembrane region" description="Helical" evidence="5">
    <location>
        <begin position="12"/>
        <end position="35"/>
    </location>
</feature>
<feature type="transmembrane region" description="Helical" evidence="5">
    <location>
        <begin position="323"/>
        <end position="344"/>
    </location>
</feature>
<evidence type="ECO:0000313" key="7">
    <source>
        <dbReference type="Proteomes" id="UP001473063"/>
    </source>
</evidence>
<proteinExistence type="predicted"/>
<feature type="transmembrane region" description="Helical" evidence="5">
    <location>
        <begin position="289"/>
        <end position="317"/>
    </location>
</feature>
<keyword evidence="4 5" id="KW-0472">Membrane</keyword>
<organism evidence="6 7">
    <name type="scientific">Blautia aquisgranensis</name>
    <dbReference type="NCBI Taxonomy" id="3133153"/>
    <lineage>
        <taxon>Bacteria</taxon>
        <taxon>Bacillati</taxon>
        <taxon>Bacillota</taxon>
        <taxon>Clostridia</taxon>
        <taxon>Lachnospirales</taxon>
        <taxon>Lachnospiraceae</taxon>
        <taxon>Blautia</taxon>
    </lineage>
</organism>
<evidence type="ECO:0000256" key="1">
    <source>
        <dbReference type="ARBA" id="ARBA00004141"/>
    </source>
</evidence>
<evidence type="ECO:0000256" key="4">
    <source>
        <dbReference type="ARBA" id="ARBA00023136"/>
    </source>
</evidence>
<feature type="transmembrane region" description="Helical" evidence="5">
    <location>
        <begin position="249"/>
        <end position="268"/>
    </location>
</feature>
<evidence type="ECO:0000256" key="5">
    <source>
        <dbReference type="SAM" id="Phobius"/>
    </source>
</evidence>
<feature type="transmembrane region" description="Helical" evidence="5">
    <location>
        <begin position="85"/>
        <end position="109"/>
    </location>
</feature>
<comment type="subcellular location">
    <subcellularLocation>
        <location evidence="1">Membrane</location>
        <topology evidence="1">Multi-pass membrane protein</topology>
    </subcellularLocation>
</comment>
<dbReference type="EMBL" id="JBBMEJ010000004">
    <property type="protein sequence ID" value="MEQ2370332.1"/>
    <property type="molecule type" value="Genomic_DNA"/>
</dbReference>
<feature type="transmembrane region" description="Helical" evidence="5">
    <location>
        <begin position="383"/>
        <end position="404"/>
    </location>
</feature>
<feature type="transmembrane region" description="Helical" evidence="5">
    <location>
        <begin position="444"/>
        <end position="465"/>
    </location>
</feature>
<feature type="transmembrane region" description="Helical" evidence="5">
    <location>
        <begin position="170"/>
        <end position="192"/>
    </location>
</feature>
<reference evidence="6 7" key="1">
    <citation type="submission" date="2024-03" db="EMBL/GenBank/DDBJ databases">
        <title>Human intestinal bacterial collection.</title>
        <authorList>
            <person name="Pauvert C."/>
            <person name="Hitch T.C.A."/>
            <person name="Clavel T."/>
        </authorList>
    </citation>
    <scope>NUCLEOTIDE SEQUENCE [LARGE SCALE GENOMIC DNA]</scope>
    <source>
        <strain evidence="6 7">CLA-JM-H16</strain>
    </source>
</reference>
<comment type="caution">
    <text evidence="6">The sequence shown here is derived from an EMBL/GenBank/DDBJ whole genome shotgun (WGS) entry which is preliminary data.</text>
</comment>
<feature type="transmembrane region" description="Helical" evidence="5">
    <location>
        <begin position="121"/>
        <end position="139"/>
    </location>
</feature>
<gene>
    <name evidence="6" type="ORF">WMO28_05095</name>
</gene>
<feature type="transmembrane region" description="Helical" evidence="5">
    <location>
        <begin position="146"/>
        <end position="164"/>
    </location>
</feature>
<feature type="transmembrane region" description="Helical" evidence="5">
    <location>
        <begin position="416"/>
        <end position="438"/>
    </location>
</feature>
<dbReference type="PANTHER" id="PTHR43424:SF1">
    <property type="entry name" value="LOCUS PUTATIVE PROTEIN 1-RELATED"/>
    <property type="match status" value="1"/>
</dbReference>
<protein>
    <submittedName>
        <fullName evidence="6">Flippase</fullName>
    </submittedName>
</protein>
<evidence type="ECO:0000256" key="2">
    <source>
        <dbReference type="ARBA" id="ARBA00022692"/>
    </source>
</evidence>
<feature type="transmembrane region" description="Helical" evidence="5">
    <location>
        <begin position="213"/>
        <end position="229"/>
    </location>
</feature>
<dbReference type="InterPro" id="IPR052556">
    <property type="entry name" value="PolySynth_Transporter"/>
</dbReference>
<dbReference type="PANTHER" id="PTHR43424">
    <property type="entry name" value="LOCUS PUTATIVE PROTEIN 1-RELATED"/>
    <property type="match status" value="1"/>
</dbReference>
<sequence>MKTQKTSSVKKNFAYQMIYEVLVLILPFVTSPYIARVIGAEGLGTYSYSYSVAYYFVLFSLLGIKNYGNREIAKARDDSAKLNKTFVNIATLHILISIVCVLAYIGYIISLKQVRIYAEIQTLYVLSGLLDISWFYFGIERFKMIVTRNTIIKIINVICVFVFVRSADDLWKYCLIMALGNLISQIALWVPLRRYVEFVRPDWASMKKHMKPLTILFIPAIAVSMYKYMDKIMIGAFSSKTELGYYENAEKVINIPMTVITSFGTVMLPKMSNLTASSNHNSAERYMTLSMEFVMCLATAFTFGLAGVGTVFAPFFWGKEFTVSGQLIMGLALTIPFISFANVIRTQYLIPTSKDREYITSVIAGAVVNLCINGLLIPQIGAFGAMIGTIAAEMIVCIWQVIVVRKELPIRKFLSVSVPFIPFGILMFAVIIGIKIIFKSGIEALLLQVVLGGGLYLGLCLWYFVKTQNEVVLRMIKTAKKRFLKNNQL</sequence>
<keyword evidence="2 5" id="KW-0812">Transmembrane</keyword>
<dbReference type="CDD" id="cd13128">
    <property type="entry name" value="MATE_Wzx_like"/>
    <property type="match status" value="1"/>
</dbReference>
<dbReference type="Pfam" id="PF01943">
    <property type="entry name" value="Polysacc_synt"/>
    <property type="match status" value="1"/>
</dbReference>
<dbReference type="RefSeq" id="WP_349056245.1">
    <property type="nucleotide sequence ID" value="NZ_JBBMEJ010000004.1"/>
</dbReference>
<keyword evidence="3 5" id="KW-1133">Transmembrane helix</keyword>
<feature type="transmembrane region" description="Helical" evidence="5">
    <location>
        <begin position="356"/>
        <end position="377"/>
    </location>
</feature>
<accession>A0ABV1BEH4</accession>
<dbReference type="InterPro" id="IPR002797">
    <property type="entry name" value="Polysacc_synth"/>
</dbReference>
<name>A0ABV1BEH4_9FIRM</name>
<evidence type="ECO:0000313" key="6">
    <source>
        <dbReference type="EMBL" id="MEQ2370332.1"/>
    </source>
</evidence>
<feature type="transmembrane region" description="Helical" evidence="5">
    <location>
        <begin position="47"/>
        <end position="64"/>
    </location>
</feature>
<evidence type="ECO:0000256" key="3">
    <source>
        <dbReference type="ARBA" id="ARBA00022989"/>
    </source>
</evidence>
<dbReference type="Proteomes" id="UP001473063">
    <property type="component" value="Unassembled WGS sequence"/>
</dbReference>
<keyword evidence="7" id="KW-1185">Reference proteome</keyword>